<dbReference type="Pfam" id="PF02496">
    <property type="entry name" value="ABA_WDS"/>
    <property type="match status" value="1"/>
</dbReference>
<accession>A0AAD3TM38</accession>
<feature type="compositionally biased region" description="Basic and acidic residues" evidence="2">
    <location>
        <begin position="94"/>
        <end position="107"/>
    </location>
</feature>
<dbReference type="InterPro" id="IPR003496">
    <property type="entry name" value="ABA_WDS"/>
</dbReference>
<comment type="similarity">
    <text evidence="1">Belongs to the abscisic acid and water stress-induced protein family.</text>
</comment>
<reference evidence="3" key="1">
    <citation type="submission" date="2023-05" db="EMBL/GenBank/DDBJ databases">
        <title>Nepenthes gracilis genome sequencing.</title>
        <authorList>
            <person name="Fukushima K."/>
        </authorList>
    </citation>
    <scope>NUCLEOTIDE SEQUENCE</scope>
    <source>
        <strain evidence="3">SING2019-196</strain>
    </source>
</reference>
<dbReference type="EMBL" id="BSYO01000040">
    <property type="protein sequence ID" value="GMH31641.1"/>
    <property type="molecule type" value="Genomic_DNA"/>
</dbReference>
<protein>
    <recommendedName>
        <fullName evidence="5">Abscisic stress ripening</fullName>
    </recommendedName>
</protein>
<evidence type="ECO:0008006" key="5">
    <source>
        <dbReference type="Google" id="ProtNLM"/>
    </source>
</evidence>
<feature type="compositionally biased region" description="Basic and acidic residues" evidence="2">
    <location>
        <begin position="14"/>
        <end position="28"/>
    </location>
</feature>
<feature type="region of interest" description="Disordered" evidence="2">
    <location>
        <begin position="83"/>
        <end position="107"/>
    </location>
</feature>
<gene>
    <name evidence="3" type="ORF">Nepgr_033485</name>
</gene>
<dbReference type="Proteomes" id="UP001279734">
    <property type="component" value="Unassembled WGS sequence"/>
</dbReference>
<evidence type="ECO:0000256" key="2">
    <source>
        <dbReference type="SAM" id="MobiDB-lite"/>
    </source>
</evidence>
<dbReference type="PANTHER" id="PTHR33801:SF7">
    <property type="entry name" value="ABSCISIC STRESS-RIPENING PROTEIN 2"/>
    <property type="match status" value="1"/>
</dbReference>
<evidence type="ECO:0000256" key="1">
    <source>
        <dbReference type="ARBA" id="ARBA00007160"/>
    </source>
</evidence>
<feature type="region of interest" description="Disordered" evidence="2">
    <location>
        <begin position="1"/>
        <end position="31"/>
    </location>
</feature>
<dbReference type="PANTHER" id="PTHR33801">
    <property type="entry name" value="ABSCISIC STRESS-RIPENING PROTEIN 5"/>
    <property type="match status" value="1"/>
</dbReference>
<sequence length="107" mass="12207">MAEEEKPHHHFFHHQAEEEGPRDPEKELKHHKHLELLGEAGAIAAGAYALHEKHQAKKDPENAHRHKVGEEIAAVAAVGAGGFAFHEHHQKKDAKHELREETHHRDY</sequence>
<evidence type="ECO:0000313" key="3">
    <source>
        <dbReference type="EMBL" id="GMH31641.1"/>
    </source>
</evidence>
<comment type="caution">
    <text evidence="3">The sequence shown here is derived from an EMBL/GenBank/DDBJ whole genome shotgun (WGS) entry which is preliminary data.</text>
</comment>
<keyword evidence="4" id="KW-1185">Reference proteome</keyword>
<evidence type="ECO:0000313" key="4">
    <source>
        <dbReference type="Proteomes" id="UP001279734"/>
    </source>
</evidence>
<name>A0AAD3TM38_NEPGR</name>
<proteinExistence type="inferred from homology"/>
<dbReference type="AlphaFoldDB" id="A0AAD3TM38"/>
<organism evidence="3 4">
    <name type="scientific">Nepenthes gracilis</name>
    <name type="common">Slender pitcher plant</name>
    <dbReference type="NCBI Taxonomy" id="150966"/>
    <lineage>
        <taxon>Eukaryota</taxon>
        <taxon>Viridiplantae</taxon>
        <taxon>Streptophyta</taxon>
        <taxon>Embryophyta</taxon>
        <taxon>Tracheophyta</taxon>
        <taxon>Spermatophyta</taxon>
        <taxon>Magnoliopsida</taxon>
        <taxon>eudicotyledons</taxon>
        <taxon>Gunneridae</taxon>
        <taxon>Pentapetalae</taxon>
        <taxon>Caryophyllales</taxon>
        <taxon>Nepenthaceae</taxon>
        <taxon>Nepenthes</taxon>
    </lineage>
</organism>